<name>A0A7W8E6S3_9BACT</name>
<evidence type="ECO:0000256" key="1">
    <source>
        <dbReference type="ARBA" id="ARBA00004651"/>
    </source>
</evidence>
<keyword evidence="5 7" id="KW-0472">Membrane</keyword>
<feature type="domain" description="ABC3 transporter permease C-terminal" evidence="8">
    <location>
        <begin position="278"/>
        <end position="396"/>
    </location>
</feature>
<keyword evidence="4 7" id="KW-1133">Transmembrane helix</keyword>
<keyword evidence="2" id="KW-1003">Cell membrane</keyword>
<dbReference type="InterPro" id="IPR017800">
    <property type="entry name" value="ADOP"/>
</dbReference>
<feature type="transmembrane region" description="Helical" evidence="7">
    <location>
        <begin position="419"/>
        <end position="438"/>
    </location>
</feature>
<dbReference type="EMBL" id="JACHIP010000024">
    <property type="protein sequence ID" value="MBB5060977.1"/>
    <property type="molecule type" value="Genomic_DNA"/>
</dbReference>
<evidence type="ECO:0000256" key="7">
    <source>
        <dbReference type="SAM" id="Phobius"/>
    </source>
</evidence>
<accession>A0A7W8E6S3</accession>
<dbReference type="NCBIfam" id="TIGR03434">
    <property type="entry name" value="ADOP"/>
    <property type="match status" value="1"/>
</dbReference>
<dbReference type="InterPro" id="IPR025857">
    <property type="entry name" value="MacB_PCD"/>
</dbReference>
<evidence type="ECO:0000256" key="2">
    <source>
        <dbReference type="ARBA" id="ARBA00022475"/>
    </source>
</evidence>
<evidence type="ECO:0000313" key="10">
    <source>
        <dbReference type="EMBL" id="MBB5060977.1"/>
    </source>
</evidence>
<feature type="domain" description="ABC3 transporter permease C-terminal" evidence="8">
    <location>
        <begin position="687"/>
        <end position="800"/>
    </location>
</feature>
<evidence type="ECO:0000256" key="3">
    <source>
        <dbReference type="ARBA" id="ARBA00022692"/>
    </source>
</evidence>
<dbReference type="InterPro" id="IPR003838">
    <property type="entry name" value="ABC3_permease_C"/>
</dbReference>
<feature type="transmembrane region" description="Helical" evidence="7">
    <location>
        <begin position="770"/>
        <end position="789"/>
    </location>
</feature>
<proteinExistence type="inferred from homology"/>
<feature type="transmembrane region" description="Helical" evidence="7">
    <location>
        <begin position="732"/>
        <end position="750"/>
    </location>
</feature>
<comment type="subcellular location">
    <subcellularLocation>
        <location evidence="1">Cell membrane</location>
        <topology evidence="1">Multi-pass membrane protein</topology>
    </subcellularLocation>
</comment>
<organism evidence="10 11">
    <name type="scientific">Granulicella aggregans</name>
    <dbReference type="NCBI Taxonomy" id="474949"/>
    <lineage>
        <taxon>Bacteria</taxon>
        <taxon>Pseudomonadati</taxon>
        <taxon>Acidobacteriota</taxon>
        <taxon>Terriglobia</taxon>
        <taxon>Terriglobales</taxon>
        <taxon>Acidobacteriaceae</taxon>
        <taxon>Granulicella</taxon>
    </lineage>
</organism>
<comment type="similarity">
    <text evidence="6">Belongs to the ABC-4 integral membrane protein family.</text>
</comment>
<feature type="transmembrane region" description="Helical" evidence="7">
    <location>
        <begin position="21"/>
        <end position="49"/>
    </location>
</feature>
<dbReference type="InterPro" id="IPR050250">
    <property type="entry name" value="Macrolide_Exporter_MacB"/>
</dbReference>
<evidence type="ECO:0000259" key="9">
    <source>
        <dbReference type="Pfam" id="PF12704"/>
    </source>
</evidence>
<evidence type="ECO:0000256" key="5">
    <source>
        <dbReference type="ARBA" id="ARBA00023136"/>
    </source>
</evidence>
<keyword evidence="11" id="KW-1185">Reference proteome</keyword>
<feature type="transmembrane region" description="Helical" evidence="7">
    <location>
        <begin position="368"/>
        <end position="391"/>
    </location>
</feature>
<dbReference type="AlphaFoldDB" id="A0A7W8E6S3"/>
<dbReference type="GO" id="GO:0022857">
    <property type="term" value="F:transmembrane transporter activity"/>
    <property type="evidence" value="ECO:0007669"/>
    <property type="project" value="TreeGrafter"/>
</dbReference>
<protein>
    <submittedName>
        <fullName evidence="10">Putative permease</fullName>
    </submittedName>
</protein>
<dbReference type="Pfam" id="PF02687">
    <property type="entry name" value="FtsX"/>
    <property type="match status" value="2"/>
</dbReference>
<dbReference type="GO" id="GO:0005886">
    <property type="term" value="C:plasma membrane"/>
    <property type="evidence" value="ECO:0007669"/>
    <property type="project" value="UniProtKB-SubCell"/>
</dbReference>
<feature type="transmembrane region" description="Helical" evidence="7">
    <location>
        <begin position="683"/>
        <end position="703"/>
    </location>
</feature>
<dbReference type="Proteomes" id="UP000540989">
    <property type="component" value="Unassembled WGS sequence"/>
</dbReference>
<evidence type="ECO:0000256" key="4">
    <source>
        <dbReference type="ARBA" id="ARBA00022989"/>
    </source>
</evidence>
<reference evidence="10 11" key="1">
    <citation type="submission" date="2020-08" db="EMBL/GenBank/DDBJ databases">
        <title>Genomic Encyclopedia of Type Strains, Phase IV (KMG-V): Genome sequencing to study the core and pangenomes of soil and plant-associated prokaryotes.</title>
        <authorList>
            <person name="Whitman W."/>
        </authorList>
    </citation>
    <scope>NUCLEOTIDE SEQUENCE [LARGE SCALE GENOMIC DNA]</scope>
    <source>
        <strain evidence="10 11">M8UP14</strain>
    </source>
</reference>
<comment type="caution">
    <text evidence="10">The sequence shown here is derived from an EMBL/GenBank/DDBJ whole genome shotgun (WGS) entry which is preliminary data.</text>
</comment>
<dbReference type="PANTHER" id="PTHR30572">
    <property type="entry name" value="MEMBRANE COMPONENT OF TRANSPORTER-RELATED"/>
    <property type="match status" value="1"/>
</dbReference>
<evidence type="ECO:0000313" key="11">
    <source>
        <dbReference type="Proteomes" id="UP000540989"/>
    </source>
</evidence>
<keyword evidence="3 7" id="KW-0812">Transmembrane</keyword>
<dbReference type="RefSeq" id="WP_184223604.1">
    <property type="nucleotide sequence ID" value="NZ_JACHIP010000024.1"/>
</dbReference>
<evidence type="ECO:0000256" key="6">
    <source>
        <dbReference type="ARBA" id="ARBA00038076"/>
    </source>
</evidence>
<feature type="domain" description="MacB-like periplasmic core" evidence="9">
    <location>
        <begin position="22"/>
        <end position="235"/>
    </location>
</feature>
<sequence>MRHFAQDLRFTIRQQKRAPGFTLLVVLTLALGIGFATAVFSVIDAVLLLPLPFSNQERLVFPDTHARSGYTQPWSWLSYVDARAQLRTFEAFAGYTDYLKMNLDSPSGPVSLTSVRGTDNFFTVFGIKPLYGRTFLAGEDQPGHDAIVVLSYEVWQSNFGGRPEIIGKTIRLDGVPSTVIGVMPAGFRFPLSARNAIYKPLNPEPKLKSSRGAHWMRAVGLLKPGVTAQQAQADFTYVLDNLGRAYPDTDTGRTVHIIPLQESVTGEASGPLKILLLAVCALLGIACVNVAGLLLARGIRREREMALRAAIGASRGRLLRQVVTEGLVLSAIGLVAGIALSWLLLTTIRTFLVSALARGADVHLNGRVVFFAALIAAATSVAASLAPALRLSKADPNQAMRSGNSIGGSREQNRLRSGFVITQVALSLVLLVISGLLLRNLHSLLNTPLGFDPNRILTTSIQLSPAEYEHRDPLATFYSPLLERVSHLPGVQAAGIINILPIKNWGSNSDIHIAGQPPNPAQQEMLAEVRVASSGYFDAMGIQLVRGRMLSPAEDTPNLKVPNIVVNEAFQKKFFSSGGEPVGARTDEGDKNNIVGLITDVRQHLAEPPLAELDWLIDEIPKDEVGEFFSMSLVIRSTGDPKALIPALRDAMHQVGPTVPFSAPETMADVVSESLVFERMENWLFGLFAASALLLAAIGLYGLTSHEVEFRTREIGVRMALGSSRGRVVRQILGRVSLLLSSGIISGWILTLALRQILGSVVQLHPGHDFVLLALLTLSLLLFGLAACFRPASSAAAIDPIHALRSE</sequence>
<evidence type="ECO:0000259" key="8">
    <source>
        <dbReference type="Pfam" id="PF02687"/>
    </source>
</evidence>
<feature type="transmembrane region" description="Helical" evidence="7">
    <location>
        <begin position="274"/>
        <end position="296"/>
    </location>
</feature>
<feature type="transmembrane region" description="Helical" evidence="7">
    <location>
        <begin position="327"/>
        <end position="348"/>
    </location>
</feature>
<gene>
    <name evidence="10" type="ORF">HDF16_005713</name>
</gene>
<dbReference type="PANTHER" id="PTHR30572:SF4">
    <property type="entry name" value="ABC TRANSPORTER PERMEASE YTRF"/>
    <property type="match status" value="1"/>
</dbReference>
<dbReference type="Pfam" id="PF12704">
    <property type="entry name" value="MacB_PCD"/>
    <property type="match status" value="1"/>
</dbReference>